<dbReference type="GO" id="GO:0006508">
    <property type="term" value="P:proteolysis"/>
    <property type="evidence" value="ECO:0007669"/>
    <property type="project" value="UniProtKB-KW"/>
</dbReference>
<dbReference type="SUPFAM" id="SSF54001">
    <property type="entry name" value="Cysteine proteinases"/>
    <property type="match status" value="1"/>
</dbReference>
<dbReference type="InterPro" id="IPR018392">
    <property type="entry name" value="LysM"/>
</dbReference>
<evidence type="ECO:0000256" key="5">
    <source>
        <dbReference type="ARBA" id="ARBA00022801"/>
    </source>
</evidence>
<dbReference type="Pfam" id="PF00877">
    <property type="entry name" value="NLPC_P60"/>
    <property type="match status" value="1"/>
</dbReference>
<dbReference type="GO" id="GO:0008234">
    <property type="term" value="F:cysteine-type peptidase activity"/>
    <property type="evidence" value="ECO:0007669"/>
    <property type="project" value="UniProtKB-KW"/>
</dbReference>
<keyword evidence="4" id="KW-0677">Repeat</keyword>
<evidence type="ECO:0000256" key="3">
    <source>
        <dbReference type="ARBA" id="ARBA00022729"/>
    </source>
</evidence>
<dbReference type="PANTHER" id="PTHR47053">
    <property type="entry name" value="MUREIN DD-ENDOPEPTIDASE MEPH-RELATED"/>
    <property type="match status" value="1"/>
</dbReference>
<dbReference type="OrthoDB" id="9813368at2"/>
<comment type="caution">
    <text evidence="10">The sequence shown here is derived from an EMBL/GenBank/DDBJ whole genome shotgun (WGS) entry which is preliminary data.</text>
</comment>
<dbReference type="Gene3D" id="3.10.350.10">
    <property type="entry name" value="LysM domain"/>
    <property type="match status" value="3"/>
</dbReference>
<dbReference type="InterPro" id="IPR000064">
    <property type="entry name" value="NLP_P60_dom"/>
</dbReference>
<feature type="domain" description="LysM" evidence="8">
    <location>
        <begin position="150"/>
        <end position="193"/>
    </location>
</feature>
<dbReference type="AlphaFoldDB" id="A0A0M2T0Z5"/>
<evidence type="ECO:0000259" key="8">
    <source>
        <dbReference type="PROSITE" id="PS51782"/>
    </source>
</evidence>
<dbReference type="Proteomes" id="UP000034166">
    <property type="component" value="Unassembled WGS sequence"/>
</dbReference>
<dbReference type="PROSITE" id="PS51935">
    <property type="entry name" value="NLPC_P60"/>
    <property type="match status" value="1"/>
</dbReference>
<evidence type="ECO:0000313" key="10">
    <source>
        <dbReference type="EMBL" id="KKK38495.1"/>
    </source>
</evidence>
<dbReference type="InterPro" id="IPR038765">
    <property type="entry name" value="Papain-like_cys_pep_sf"/>
</dbReference>
<comment type="similarity">
    <text evidence="1">Belongs to the peptidase C40 family.</text>
</comment>
<dbReference type="InterPro" id="IPR051202">
    <property type="entry name" value="Peptidase_C40"/>
</dbReference>
<dbReference type="SUPFAM" id="SSF54106">
    <property type="entry name" value="LysM domain"/>
    <property type="match status" value="3"/>
</dbReference>
<dbReference type="PATRIC" id="fig|1408103.3.peg.1747"/>
<evidence type="ECO:0000256" key="1">
    <source>
        <dbReference type="ARBA" id="ARBA00007074"/>
    </source>
</evidence>
<dbReference type="RefSeq" id="WP_046523186.1">
    <property type="nucleotide sequence ID" value="NZ_LAYY01000007.1"/>
</dbReference>
<evidence type="ECO:0000256" key="7">
    <source>
        <dbReference type="SAM" id="SignalP"/>
    </source>
</evidence>
<evidence type="ECO:0000256" key="6">
    <source>
        <dbReference type="ARBA" id="ARBA00022807"/>
    </source>
</evidence>
<dbReference type="SMART" id="SM00257">
    <property type="entry name" value="LysM"/>
    <property type="match status" value="3"/>
</dbReference>
<dbReference type="CDD" id="cd00118">
    <property type="entry name" value="LysM"/>
    <property type="match status" value="3"/>
</dbReference>
<dbReference type="InterPro" id="IPR036779">
    <property type="entry name" value="LysM_dom_sf"/>
</dbReference>
<evidence type="ECO:0000256" key="4">
    <source>
        <dbReference type="ARBA" id="ARBA00022737"/>
    </source>
</evidence>
<keyword evidence="11" id="KW-1185">Reference proteome</keyword>
<evidence type="ECO:0008006" key="12">
    <source>
        <dbReference type="Google" id="ProtNLM"/>
    </source>
</evidence>
<feature type="domain" description="LysM" evidence="8">
    <location>
        <begin position="87"/>
        <end position="130"/>
    </location>
</feature>
<evidence type="ECO:0000259" key="9">
    <source>
        <dbReference type="PROSITE" id="PS51935"/>
    </source>
</evidence>
<dbReference type="Pfam" id="PF01476">
    <property type="entry name" value="LysM"/>
    <property type="match status" value="3"/>
</dbReference>
<dbReference type="PROSITE" id="PS51782">
    <property type="entry name" value="LYSM"/>
    <property type="match status" value="3"/>
</dbReference>
<name>A0A0M2T0Z5_9BACI</name>
<gene>
    <name evidence="10" type="ORF">WQ57_07765</name>
</gene>
<accession>A0A0M2T0Z5</accession>
<protein>
    <recommendedName>
        <fullName evidence="12">D-gamma-glutamyl-meso-diaminopimelic acid endopeptidase</fullName>
    </recommendedName>
</protein>
<evidence type="ECO:0000256" key="2">
    <source>
        <dbReference type="ARBA" id="ARBA00022670"/>
    </source>
</evidence>
<keyword evidence="6" id="KW-0788">Thiol protease</keyword>
<keyword evidence="5" id="KW-0378">Hydrolase</keyword>
<feature type="signal peptide" evidence="7">
    <location>
        <begin position="1"/>
        <end position="24"/>
    </location>
</feature>
<sequence length="340" mass="35441">MKKQLVTMAATAGLLFTSLGSASAAVHTVKSGDTLWGLSNTYNVTVNNLKTWNQLSSSTIYVNQKLTVAAPQANAQASTASESTSSATYVVKSGDTLWGISRNYNMSISQLKSLNGLSSDVIHPGQTLRVSGSVTVAAAQASAPASSSTSTYRVVSGDTLSGIAVRHNVSVSQLKSLNNLTSDLILVGQVLKVSGTATTATAKAAAPAPATVTTASATSSSAKVNALVTEAKKYIGVPYVWGGSTPSGFDCSGYLQYVYNKVGISIPRTVATIWSATKSVSAPRVGDMVFFETYTSGPSHAGIYLGDNKFIHAGSSRGVEISDMNNSYWKPRYLGSRTTF</sequence>
<reference evidence="10 11" key="1">
    <citation type="submission" date="2015-04" db="EMBL/GenBank/DDBJ databases">
        <title>Taxonomic description and genome sequence of Bacillus campisalis sp. nov., a novel member of the genus Bacillus isolated from solar saltern.</title>
        <authorList>
            <person name="Mathan Kumar R."/>
            <person name="Kaur G."/>
            <person name="Kumar A."/>
            <person name="Singh N.K."/>
            <person name="Kaur N."/>
            <person name="Kumar N."/>
            <person name="Mayilraj S."/>
        </authorList>
    </citation>
    <scope>NUCLEOTIDE SEQUENCE [LARGE SCALE GENOMIC DNA]</scope>
    <source>
        <strain evidence="10 11">SA2-6</strain>
    </source>
</reference>
<dbReference type="EMBL" id="LAYY01000007">
    <property type="protein sequence ID" value="KKK38495.1"/>
    <property type="molecule type" value="Genomic_DNA"/>
</dbReference>
<dbReference type="PANTHER" id="PTHR47053:SF4">
    <property type="entry name" value="ENDOPEPTIDASE LYTE-RELATED"/>
    <property type="match status" value="1"/>
</dbReference>
<dbReference type="Gene3D" id="3.90.1720.10">
    <property type="entry name" value="endopeptidase domain like (from Nostoc punctiforme)"/>
    <property type="match status" value="1"/>
</dbReference>
<keyword evidence="3 7" id="KW-0732">Signal</keyword>
<proteinExistence type="inferred from homology"/>
<feature type="chain" id="PRO_5005642175" description="D-gamma-glutamyl-meso-diaminopimelic acid endopeptidase" evidence="7">
    <location>
        <begin position="25"/>
        <end position="340"/>
    </location>
</feature>
<keyword evidence="2" id="KW-0645">Protease</keyword>
<organism evidence="10 11">
    <name type="scientific">Mesobacillus campisalis</name>
    <dbReference type="NCBI Taxonomy" id="1408103"/>
    <lineage>
        <taxon>Bacteria</taxon>
        <taxon>Bacillati</taxon>
        <taxon>Bacillota</taxon>
        <taxon>Bacilli</taxon>
        <taxon>Bacillales</taxon>
        <taxon>Bacillaceae</taxon>
        <taxon>Mesobacillus</taxon>
    </lineage>
</organism>
<evidence type="ECO:0000313" key="11">
    <source>
        <dbReference type="Proteomes" id="UP000034166"/>
    </source>
</evidence>
<feature type="domain" description="LysM" evidence="8">
    <location>
        <begin position="25"/>
        <end position="68"/>
    </location>
</feature>
<feature type="domain" description="NlpC/P60" evidence="9">
    <location>
        <begin position="221"/>
        <end position="340"/>
    </location>
</feature>